<evidence type="ECO:0000256" key="2">
    <source>
        <dbReference type="ARBA" id="ARBA00012438"/>
    </source>
</evidence>
<dbReference type="InterPro" id="IPR005467">
    <property type="entry name" value="His_kinase_dom"/>
</dbReference>
<dbReference type="InterPro" id="IPR003661">
    <property type="entry name" value="HisK_dim/P_dom"/>
</dbReference>
<proteinExistence type="predicted"/>
<organism evidence="8 9">
    <name type="scientific">Haloarcula nitratireducens</name>
    <dbReference type="NCBI Taxonomy" id="2487749"/>
    <lineage>
        <taxon>Archaea</taxon>
        <taxon>Methanobacteriati</taxon>
        <taxon>Methanobacteriota</taxon>
        <taxon>Stenosarchaea group</taxon>
        <taxon>Halobacteria</taxon>
        <taxon>Halobacteriales</taxon>
        <taxon>Haloarculaceae</taxon>
        <taxon>Haloarcula</taxon>
    </lineage>
</organism>
<evidence type="ECO:0000313" key="8">
    <source>
        <dbReference type="EMBL" id="MBX0293941.1"/>
    </source>
</evidence>
<dbReference type="Gene3D" id="1.10.287.130">
    <property type="match status" value="1"/>
</dbReference>
<keyword evidence="3" id="KW-0597">Phosphoprotein</keyword>
<dbReference type="SUPFAM" id="SSF47384">
    <property type="entry name" value="Homodimeric domain of signal transducing histidine kinase"/>
    <property type="match status" value="1"/>
</dbReference>
<dbReference type="SUPFAM" id="SSF55874">
    <property type="entry name" value="ATPase domain of HSP90 chaperone/DNA topoisomerase II/histidine kinase"/>
    <property type="match status" value="1"/>
</dbReference>
<dbReference type="InterPro" id="IPR050736">
    <property type="entry name" value="Sensor_HK_Regulatory"/>
</dbReference>
<evidence type="ECO:0000256" key="6">
    <source>
        <dbReference type="ARBA" id="ARBA00023012"/>
    </source>
</evidence>
<reference evidence="8 9" key="1">
    <citation type="submission" date="2021-06" db="EMBL/GenBank/DDBJ databases">
        <title>Halomicroarcula sp. a new haloarchaeum isolated from saline soil.</title>
        <authorList>
            <person name="Duran-Viseras A."/>
            <person name="Sanchez-Porro C."/>
            <person name="Ventosa A."/>
        </authorList>
    </citation>
    <scope>NUCLEOTIDE SEQUENCE [LARGE SCALE GENOMIC DNA]</scope>
    <source>
        <strain evidence="8 9">F27</strain>
    </source>
</reference>
<comment type="catalytic activity">
    <reaction evidence="1">
        <text>ATP + protein L-histidine = ADP + protein N-phospho-L-histidine.</text>
        <dbReference type="EC" id="2.7.13.3"/>
    </reaction>
</comment>
<keyword evidence="6" id="KW-0902">Two-component regulatory system</keyword>
<dbReference type="InterPro" id="IPR003594">
    <property type="entry name" value="HATPase_dom"/>
</dbReference>
<feature type="domain" description="Histidine kinase" evidence="7">
    <location>
        <begin position="149"/>
        <end position="339"/>
    </location>
</feature>
<keyword evidence="9" id="KW-1185">Reference proteome</keyword>
<dbReference type="InterPro" id="IPR029016">
    <property type="entry name" value="GAF-like_dom_sf"/>
</dbReference>
<dbReference type="Pfam" id="PF02518">
    <property type="entry name" value="HATPase_c"/>
    <property type="match status" value="1"/>
</dbReference>
<dbReference type="EMBL" id="RKLT01000001">
    <property type="protein sequence ID" value="MBX0293941.1"/>
    <property type="molecule type" value="Genomic_DNA"/>
</dbReference>
<accession>A0AAW4P7T5</accession>
<dbReference type="SUPFAM" id="SSF55781">
    <property type="entry name" value="GAF domain-like"/>
    <property type="match status" value="1"/>
</dbReference>
<dbReference type="InterPro" id="IPR004358">
    <property type="entry name" value="Sig_transdc_His_kin-like_C"/>
</dbReference>
<evidence type="ECO:0000256" key="1">
    <source>
        <dbReference type="ARBA" id="ARBA00000085"/>
    </source>
</evidence>
<keyword evidence="5 8" id="KW-0418">Kinase</keyword>
<dbReference type="SMART" id="SM00387">
    <property type="entry name" value="HATPase_c"/>
    <property type="match status" value="1"/>
</dbReference>
<protein>
    <recommendedName>
        <fullName evidence="2">histidine kinase</fullName>
        <ecNumber evidence="2">2.7.13.3</ecNumber>
    </recommendedName>
</protein>
<evidence type="ECO:0000313" key="9">
    <source>
        <dbReference type="Proteomes" id="UP001430455"/>
    </source>
</evidence>
<dbReference type="InterPro" id="IPR036890">
    <property type="entry name" value="HATPase_C_sf"/>
</dbReference>
<evidence type="ECO:0000256" key="4">
    <source>
        <dbReference type="ARBA" id="ARBA00022679"/>
    </source>
</evidence>
<dbReference type="PROSITE" id="PS50109">
    <property type="entry name" value="HIS_KIN"/>
    <property type="match status" value="1"/>
</dbReference>
<dbReference type="AlphaFoldDB" id="A0AAW4P7T5"/>
<dbReference type="InterPro" id="IPR003018">
    <property type="entry name" value="GAF"/>
</dbReference>
<comment type="caution">
    <text evidence="8">The sequence shown here is derived from an EMBL/GenBank/DDBJ whole genome shotgun (WGS) entry which is preliminary data.</text>
</comment>
<dbReference type="GO" id="GO:0000155">
    <property type="term" value="F:phosphorelay sensor kinase activity"/>
    <property type="evidence" value="ECO:0007669"/>
    <property type="project" value="InterPro"/>
</dbReference>
<keyword evidence="4" id="KW-0808">Transferase</keyword>
<dbReference type="PRINTS" id="PR00344">
    <property type="entry name" value="BCTRLSENSOR"/>
</dbReference>
<dbReference type="Proteomes" id="UP001430455">
    <property type="component" value="Unassembled WGS sequence"/>
</dbReference>
<sequence>MANTLDHDYCKILELRPADDELLLRNGVGWHDGLVGTATVETEENSQAGYTLLEEEPVVVTDLPAEDRFTGPELLTSHDVKSGISTIVGTPDDPWGILGVHSTTPETYTDEDVEFVQSVANILFTEIRRRKREAELEAQNERLDAFASMLAHELRNPLTVGQMYSQQLSEDPETDAATHVREAFDRIDDIIDVLLILARGRDEVCANGTVVLADVAREVWSRMNAPGATLEVDTDRVLRAADTHVRHLLENLFENAVEHGGGDVTVTIGNHPTGFYVADDGIGIPTENRDDVFDIGFTTAAKEGGTGLGLAFVRELVDVYGWTCTLTENIAGGARFEFENVGLVE</sequence>
<evidence type="ECO:0000256" key="5">
    <source>
        <dbReference type="ARBA" id="ARBA00022777"/>
    </source>
</evidence>
<dbReference type="EC" id="2.7.13.3" evidence="2"/>
<evidence type="ECO:0000256" key="3">
    <source>
        <dbReference type="ARBA" id="ARBA00022553"/>
    </source>
</evidence>
<dbReference type="Pfam" id="PF00512">
    <property type="entry name" value="HisKA"/>
    <property type="match status" value="1"/>
</dbReference>
<dbReference type="CDD" id="cd00082">
    <property type="entry name" value="HisKA"/>
    <property type="match status" value="1"/>
</dbReference>
<evidence type="ECO:0000259" key="7">
    <source>
        <dbReference type="PROSITE" id="PS50109"/>
    </source>
</evidence>
<dbReference type="Pfam" id="PF01590">
    <property type="entry name" value="GAF"/>
    <property type="match status" value="1"/>
</dbReference>
<name>A0AAW4P7T5_9EURY</name>
<dbReference type="PANTHER" id="PTHR43711:SF1">
    <property type="entry name" value="HISTIDINE KINASE 1"/>
    <property type="match status" value="1"/>
</dbReference>
<dbReference type="SMART" id="SM00388">
    <property type="entry name" value="HisKA"/>
    <property type="match status" value="1"/>
</dbReference>
<gene>
    <name evidence="8" type="ORF">EGH23_03480</name>
</gene>
<dbReference type="PANTHER" id="PTHR43711">
    <property type="entry name" value="TWO-COMPONENT HISTIDINE KINASE"/>
    <property type="match status" value="1"/>
</dbReference>
<dbReference type="Gene3D" id="3.30.450.40">
    <property type="match status" value="1"/>
</dbReference>
<dbReference type="Gene3D" id="3.30.565.10">
    <property type="entry name" value="Histidine kinase-like ATPase, C-terminal domain"/>
    <property type="match status" value="1"/>
</dbReference>
<dbReference type="InterPro" id="IPR036097">
    <property type="entry name" value="HisK_dim/P_sf"/>
</dbReference>
<dbReference type="CDD" id="cd00075">
    <property type="entry name" value="HATPase"/>
    <property type="match status" value="1"/>
</dbReference>